<organism evidence="1 2">
    <name type="scientific">Henosepilachna vigintioctopunctata</name>
    <dbReference type="NCBI Taxonomy" id="420089"/>
    <lineage>
        <taxon>Eukaryota</taxon>
        <taxon>Metazoa</taxon>
        <taxon>Ecdysozoa</taxon>
        <taxon>Arthropoda</taxon>
        <taxon>Hexapoda</taxon>
        <taxon>Insecta</taxon>
        <taxon>Pterygota</taxon>
        <taxon>Neoptera</taxon>
        <taxon>Endopterygota</taxon>
        <taxon>Coleoptera</taxon>
        <taxon>Polyphaga</taxon>
        <taxon>Cucujiformia</taxon>
        <taxon>Coccinelloidea</taxon>
        <taxon>Coccinellidae</taxon>
        <taxon>Epilachninae</taxon>
        <taxon>Epilachnini</taxon>
        <taxon>Henosepilachna</taxon>
    </lineage>
</organism>
<comment type="caution">
    <text evidence="1">The sequence shown here is derived from an EMBL/GenBank/DDBJ whole genome shotgun (WGS) entry which is preliminary data.</text>
</comment>
<proteinExistence type="predicted"/>
<evidence type="ECO:0000313" key="2">
    <source>
        <dbReference type="Proteomes" id="UP001431783"/>
    </source>
</evidence>
<keyword evidence="2" id="KW-1185">Reference proteome</keyword>
<protein>
    <submittedName>
        <fullName evidence="1">Uncharacterized protein</fullName>
    </submittedName>
</protein>
<dbReference type="Proteomes" id="UP001431783">
    <property type="component" value="Unassembled WGS sequence"/>
</dbReference>
<dbReference type="EMBL" id="JARQZJ010000037">
    <property type="protein sequence ID" value="KAK9876609.1"/>
    <property type="molecule type" value="Genomic_DNA"/>
</dbReference>
<gene>
    <name evidence="1" type="ORF">WA026_013987</name>
</gene>
<name>A0AAW1U7H0_9CUCU</name>
<dbReference type="AlphaFoldDB" id="A0AAW1U7H0"/>
<reference evidence="1 2" key="1">
    <citation type="submission" date="2023-03" db="EMBL/GenBank/DDBJ databases">
        <title>Genome insight into feeding habits of ladybird beetles.</title>
        <authorList>
            <person name="Li H.-S."/>
            <person name="Huang Y.-H."/>
            <person name="Pang H."/>
        </authorList>
    </citation>
    <scope>NUCLEOTIDE SEQUENCE [LARGE SCALE GENOMIC DNA]</scope>
    <source>
        <strain evidence="1">SYSU_2023b</strain>
        <tissue evidence="1">Whole body</tissue>
    </source>
</reference>
<evidence type="ECO:0000313" key="1">
    <source>
        <dbReference type="EMBL" id="KAK9876609.1"/>
    </source>
</evidence>
<sequence length="81" mass="8608">MKNPRDASASPAPPTPGLSYLMRVSGAKFCRRPGNDFGPFNAESITAGSISRGWRVGGADGNVSEHMQKAVVLKNIEDFDA</sequence>
<accession>A0AAW1U7H0</accession>